<proteinExistence type="predicted"/>
<organism evidence="1 2">
    <name type="scientific">Pleurodeles waltl</name>
    <name type="common">Iberian ribbed newt</name>
    <dbReference type="NCBI Taxonomy" id="8319"/>
    <lineage>
        <taxon>Eukaryota</taxon>
        <taxon>Metazoa</taxon>
        <taxon>Chordata</taxon>
        <taxon>Craniata</taxon>
        <taxon>Vertebrata</taxon>
        <taxon>Euteleostomi</taxon>
        <taxon>Amphibia</taxon>
        <taxon>Batrachia</taxon>
        <taxon>Caudata</taxon>
        <taxon>Salamandroidea</taxon>
        <taxon>Salamandridae</taxon>
        <taxon>Pleurodelinae</taxon>
        <taxon>Pleurodeles</taxon>
    </lineage>
</organism>
<comment type="caution">
    <text evidence="1">The sequence shown here is derived from an EMBL/GenBank/DDBJ whole genome shotgun (WGS) entry which is preliminary data.</text>
</comment>
<name>A0AAV7NPK5_PLEWA</name>
<dbReference type="EMBL" id="JANPWB010000012">
    <property type="protein sequence ID" value="KAJ1117007.1"/>
    <property type="molecule type" value="Genomic_DNA"/>
</dbReference>
<evidence type="ECO:0000313" key="2">
    <source>
        <dbReference type="Proteomes" id="UP001066276"/>
    </source>
</evidence>
<accession>A0AAV7NPK5</accession>
<reference evidence="1" key="1">
    <citation type="journal article" date="2022" name="bioRxiv">
        <title>Sequencing and chromosome-scale assembly of the giantPleurodeles waltlgenome.</title>
        <authorList>
            <person name="Brown T."/>
            <person name="Elewa A."/>
            <person name="Iarovenko S."/>
            <person name="Subramanian E."/>
            <person name="Araus A.J."/>
            <person name="Petzold A."/>
            <person name="Susuki M."/>
            <person name="Suzuki K.-i.T."/>
            <person name="Hayashi T."/>
            <person name="Toyoda A."/>
            <person name="Oliveira C."/>
            <person name="Osipova E."/>
            <person name="Leigh N.D."/>
            <person name="Simon A."/>
            <person name="Yun M.H."/>
        </authorList>
    </citation>
    <scope>NUCLEOTIDE SEQUENCE</scope>
    <source>
        <strain evidence="1">20211129_DDA</strain>
        <tissue evidence="1">Liver</tissue>
    </source>
</reference>
<keyword evidence="2" id="KW-1185">Reference proteome</keyword>
<sequence length="125" mass="13799">MKKRGGPARRQCRAAAPPPRLEILFFLGRAGIAAGPPGWLPRGLEDWWPRGRIGTLCDRGRQRGSRRGRIFVRPGFWEAARQLDRTAALPPNPPQPSCWLVLSGLGPAADRRPEDAEFGVGNILK</sequence>
<protein>
    <submittedName>
        <fullName evidence="1">Uncharacterized protein</fullName>
    </submittedName>
</protein>
<dbReference type="AlphaFoldDB" id="A0AAV7NPK5"/>
<dbReference type="Proteomes" id="UP001066276">
    <property type="component" value="Chromosome 8"/>
</dbReference>
<evidence type="ECO:0000313" key="1">
    <source>
        <dbReference type="EMBL" id="KAJ1117007.1"/>
    </source>
</evidence>
<gene>
    <name evidence="1" type="ORF">NDU88_005208</name>
</gene>